<dbReference type="EMBL" id="CAUYUJ010006024">
    <property type="protein sequence ID" value="CAK0815845.1"/>
    <property type="molecule type" value="Genomic_DNA"/>
</dbReference>
<evidence type="ECO:0000256" key="1">
    <source>
        <dbReference type="SAM" id="MobiDB-lite"/>
    </source>
</evidence>
<feature type="region of interest" description="Disordered" evidence="1">
    <location>
        <begin position="1"/>
        <end position="32"/>
    </location>
</feature>
<sequence>PSGLQGFVLRAKTPRGEQAPRPRTRAPRDGETTMAASSRAASIALFALALLCQPCATADADCKAEEREDEAALLQAESAARRSAARRSSAAGAGGHAQAANSTSGAVSDAASQKCGVIYIADSWTCCKDAHGNGIGAAPGSTCCLSPVTGGVLACGAGSVCNPSSGLCFAPGSSLCGPVACAPGTVCTDQNTGICVVPGTAGTAGPTDSAGSEADDATNGTAE</sequence>
<proteinExistence type="predicted"/>
<feature type="non-terminal residue" evidence="2">
    <location>
        <position position="1"/>
    </location>
</feature>
<dbReference type="Proteomes" id="UP001189429">
    <property type="component" value="Unassembled WGS sequence"/>
</dbReference>
<evidence type="ECO:0008006" key="4">
    <source>
        <dbReference type="Google" id="ProtNLM"/>
    </source>
</evidence>
<name>A0ABN9RA91_9DINO</name>
<reference evidence="2" key="1">
    <citation type="submission" date="2023-10" db="EMBL/GenBank/DDBJ databases">
        <authorList>
            <person name="Chen Y."/>
            <person name="Shah S."/>
            <person name="Dougan E. K."/>
            <person name="Thang M."/>
            <person name="Chan C."/>
        </authorList>
    </citation>
    <scope>NUCLEOTIDE SEQUENCE [LARGE SCALE GENOMIC DNA]</scope>
</reference>
<protein>
    <recommendedName>
        <fullName evidence="4">Cellulase</fullName>
    </recommendedName>
</protein>
<gene>
    <name evidence="2" type="ORF">PCOR1329_LOCUS18999</name>
</gene>
<accession>A0ABN9RA91</accession>
<feature type="region of interest" description="Disordered" evidence="1">
    <location>
        <begin position="203"/>
        <end position="223"/>
    </location>
</feature>
<comment type="caution">
    <text evidence="2">The sequence shown here is derived from an EMBL/GenBank/DDBJ whole genome shotgun (WGS) entry which is preliminary data.</text>
</comment>
<evidence type="ECO:0000313" key="2">
    <source>
        <dbReference type="EMBL" id="CAK0815845.1"/>
    </source>
</evidence>
<keyword evidence="3" id="KW-1185">Reference proteome</keyword>
<evidence type="ECO:0000313" key="3">
    <source>
        <dbReference type="Proteomes" id="UP001189429"/>
    </source>
</evidence>
<feature type="compositionally biased region" description="Basic and acidic residues" evidence="1">
    <location>
        <begin position="14"/>
        <end position="31"/>
    </location>
</feature>
<organism evidence="2 3">
    <name type="scientific">Prorocentrum cordatum</name>
    <dbReference type="NCBI Taxonomy" id="2364126"/>
    <lineage>
        <taxon>Eukaryota</taxon>
        <taxon>Sar</taxon>
        <taxon>Alveolata</taxon>
        <taxon>Dinophyceae</taxon>
        <taxon>Prorocentrales</taxon>
        <taxon>Prorocentraceae</taxon>
        <taxon>Prorocentrum</taxon>
    </lineage>
</organism>